<sequence>MEQYEYLLRGYEDTLYRLDATEHVAGRMANMETRVVRTRRNIMDPPDDRIRELLQVAGFGHVSSMLQWDHGGTECEGPENTRNHICPPPTELDNSVLASSPELPPTHPR</sequence>
<feature type="region of interest" description="Disordered" evidence="1">
    <location>
        <begin position="74"/>
        <end position="109"/>
    </location>
</feature>
<proteinExistence type="predicted"/>
<name>A0ABU6RCL2_9FABA</name>
<comment type="caution">
    <text evidence="2">The sequence shown here is derived from an EMBL/GenBank/DDBJ whole genome shotgun (WGS) entry which is preliminary data.</text>
</comment>
<organism evidence="2 3">
    <name type="scientific">Stylosanthes scabra</name>
    <dbReference type="NCBI Taxonomy" id="79078"/>
    <lineage>
        <taxon>Eukaryota</taxon>
        <taxon>Viridiplantae</taxon>
        <taxon>Streptophyta</taxon>
        <taxon>Embryophyta</taxon>
        <taxon>Tracheophyta</taxon>
        <taxon>Spermatophyta</taxon>
        <taxon>Magnoliopsida</taxon>
        <taxon>eudicotyledons</taxon>
        <taxon>Gunneridae</taxon>
        <taxon>Pentapetalae</taxon>
        <taxon>rosids</taxon>
        <taxon>fabids</taxon>
        <taxon>Fabales</taxon>
        <taxon>Fabaceae</taxon>
        <taxon>Papilionoideae</taxon>
        <taxon>50 kb inversion clade</taxon>
        <taxon>dalbergioids sensu lato</taxon>
        <taxon>Dalbergieae</taxon>
        <taxon>Pterocarpus clade</taxon>
        <taxon>Stylosanthes</taxon>
    </lineage>
</organism>
<evidence type="ECO:0000313" key="3">
    <source>
        <dbReference type="Proteomes" id="UP001341840"/>
    </source>
</evidence>
<protein>
    <submittedName>
        <fullName evidence="2">Uncharacterized protein</fullName>
    </submittedName>
</protein>
<evidence type="ECO:0000313" key="2">
    <source>
        <dbReference type="EMBL" id="MED6121653.1"/>
    </source>
</evidence>
<gene>
    <name evidence="2" type="ORF">PIB30_032195</name>
</gene>
<evidence type="ECO:0000256" key="1">
    <source>
        <dbReference type="SAM" id="MobiDB-lite"/>
    </source>
</evidence>
<dbReference type="EMBL" id="JASCZI010030349">
    <property type="protein sequence ID" value="MED6121653.1"/>
    <property type="molecule type" value="Genomic_DNA"/>
</dbReference>
<dbReference type="Proteomes" id="UP001341840">
    <property type="component" value="Unassembled WGS sequence"/>
</dbReference>
<accession>A0ABU6RCL2</accession>
<reference evidence="2 3" key="1">
    <citation type="journal article" date="2023" name="Plants (Basel)">
        <title>Bridging the Gap: Combining Genomics and Transcriptomics Approaches to Understand Stylosanthes scabra, an Orphan Legume from the Brazilian Caatinga.</title>
        <authorList>
            <person name="Ferreira-Neto J.R.C."/>
            <person name="da Silva M.D."/>
            <person name="Binneck E."/>
            <person name="de Melo N.F."/>
            <person name="da Silva R.H."/>
            <person name="de Melo A.L.T.M."/>
            <person name="Pandolfi V."/>
            <person name="Bustamante F.O."/>
            <person name="Brasileiro-Vidal A.C."/>
            <person name="Benko-Iseppon A.M."/>
        </authorList>
    </citation>
    <scope>NUCLEOTIDE SEQUENCE [LARGE SCALE GENOMIC DNA]</scope>
    <source>
        <tissue evidence="2">Leaves</tissue>
    </source>
</reference>
<keyword evidence="3" id="KW-1185">Reference proteome</keyword>